<gene>
    <name evidence="1" type="ORF">PQ465_08610</name>
</gene>
<dbReference type="GO" id="GO:0016787">
    <property type="term" value="F:hydrolase activity"/>
    <property type="evidence" value="ECO:0007669"/>
    <property type="project" value="UniProtKB-KW"/>
</dbReference>
<dbReference type="PANTHER" id="PTHR48098:SF6">
    <property type="entry name" value="FERRI-BACILLIBACTIN ESTERASE BESA"/>
    <property type="match status" value="1"/>
</dbReference>
<dbReference type="SUPFAM" id="SSF53474">
    <property type="entry name" value="alpha/beta-Hydrolases"/>
    <property type="match status" value="1"/>
</dbReference>
<keyword evidence="2" id="KW-1185">Reference proteome</keyword>
<evidence type="ECO:0000313" key="2">
    <source>
        <dbReference type="Proteomes" id="UP001221558"/>
    </source>
</evidence>
<dbReference type="InterPro" id="IPR050583">
    <property type="entry name" value="Mycobacterial_A85_antigen"/>
</dbReference>
<dbReference type="RefSeq" id="WP_274269132.1">
    <property type="nucleotide sequence ID" value="NZ_CP117880.1"/>
</dbReference>
<organism evidence="1 2">
    <name type="scientific">Sphingobacterium oryzagri</name>
    <dbReference type="NCBI Taxonomy" id="3025669"/>
    <lineage>
        <taxon>Bacteria</taxon>
        <taxon>Pseudomonadati</taxon>
        <taxon>Bacteroidota</taxon>
        <taxon>Sphingobacteriia</taxon>
        <taxon>Sphingobacteriales</taxon>
        <taxon>Sphingobacteriaceae</taxon>
        <taxon>Sphingobacterium</taxon>
    </lineage>
</organism>
<proteinExistence type="predicted"/>
<dbReference type="InterPro" id="IPR029058">
    <property type="entry name" value="AB_hydrolase_fold"/>
</dbReference>
<keyword evidence="1" id="KW-0378">Hydrolase</keyword>
<reference evidence="1 2" key="1">
    <citation type="submission" date="2023-02" db="EMBL/GenBank/DDBJ databases">
        <title>Genome sequence of Sphingobacterium sp. KACC 22765.</title>
        <authorList>
            <person name="Kim S."/>
            <person name="Heo J."/>
            <person name="Kwon S.-W."/>
        </authorList>
    </citation>
    <scope>NUCLEOTIDE SEQUENCE [LARGE SCALE GENOMIC DNA]</scope>
    <source>
        <strain evidence="1 2">KACC 22765</strain>
    </source>
</reference>
<accession>A0ABY7WPS9</accession>
<dbReference type="PANTHER" id="PTHR48098">
    <property type="entry name" value="ENTEROCHELIN ESTERASE-RELATED"/>
    <property type="match status" value="1"/>
</dbReference>
<dbReference type="InterPro" id="IPR000801">
    <property type="entry name" value="Esterase-like"/>
</dbReference>
<sequence length="376" mass="43462">MKYILLVGVFSVVCLNILFAQHSNYSSFKDKLSLQIEDSASKKTYSMQVFLPINYSTNQKYPVIYFFDADNAILTNAYLSTIDALSYYKNIPEVIVVGVCQNDRSDELGIFKNLDSNGFIHFVRTDLKSEIDRNYSTIGYNSYIGHSLGGQLLTYAFIKYPADFYSIITFSPALYYPDNKDRLAILEDKIIDSLSRRLGQHQHINAYYYCSVGDSGFQDSQFLKGVNKVEKVFREGSSESFNYKFDYLNGYTHAISPNGGLTNGLLFLFNDWIFSEDLAMKILLEHKIDGLESLNNQLEKIRMNYMGKQIALPKMVFNNLYNYYFQKQEYDKAVKVRELQIESVSDPLIYSEIAECYKRLGDVAKYELYLEKSRKE</sequence>
<evidence type="ECO:0000313" key="1">
    <source>
        <dbReference type="EMBL" id="WDF70423.1"/>
    </source>
</evidence>
<dbReference type="Pfam" id="PF00756">
    <property type="entry name" value="Esterase"/>
    <property type="match status" value="1"/>
</dbReference>
<protein>
    <submittedName>
        <fullName evidence="1">Alpha/beta hydrolase-fold protein</fullName>
    </submittedName>
</protein>
<name>A0ABY7WPS9_9SPHI</name>
<dbReference type="EMBL" id="CP117880">
    <property type="protein sequence ID" value="WDF70423.1"/>
    <property type="molecule type" value="Genomic_DNA"/>
</dbReference>
<dbReference type="Proteomes" id="UP001221558">
    <property type="component" value="Chromosome"/>
</dbReference>
<dbReference type="Gene3D" id="3.40.50.1820">
    <property type="entry name" value="alpha/beta hydrolase"/>
    <property type="match status" value="1"/>
</dbReference>